<gene>
    <name evidence="1" type="ORF">C7R93_16880</name>
</gene>
<evidence type="ECO:0000313" key="2">
    <source>
        <dbReference type="Proteomes" id="UP000240419"/>
    </source>
</evidence>
<dbReference type="EMBL" id="PXZM01000026">
    <property type="protein sequence ID" value="PSJ93857.1"/>
    <property type="molecule type" value="Genomic_DNA"/>
</dbReference>
<accession>A0A2P7V3U5</accession>
<dbReference type="RefSeq" id="WP_106839914.1">
    <property type="nucleotide sequence ID" value="NZ_JBCNIW010000053.1"/>
</dbReference>
<comment type="caution">
    <text evidence="1">The sequence shown here is derived from an EMBL/GenBank/DDBJ whole genome shotgun (WGS) entry which is preliminary data.</text>
</comment>
<organism evidence="1 2">
    <name type="scientific">Brevibacillus fortis</name>
    <dbReference type="NCBI Taxonomy" id="2126352"/>
    <lineage>
        <taxon>Bacteria</taxon>
        <taxon>Bacillati</taxon>
        <taxon>Bacillota</taxon>
        <taxon>Bacilli</taxon>
        <taxon>Bacillales</taxon>
        <taxon>Paenibacillaceae</taxon>
        <taxon>Brevibacillus</taxon>
    </lineage>
</organism>
<reference evidence="1 2" key="1">
    <citation type="submission" date="2018-03" db="EMBL/GenBank/DDBJ databases">
        <title>Brevisbacillus phylogenomics.</title>
        <authorList>
            <person name="Dunlap C."/>
        </authorList>
    </citation>
    <scope>NUCLEOTIDE SEQUENCE [LARGE SCALE GENOMIC DNA]</scope>
    <source>
        <strain evidence="1 2">NRRL NRS-1210</strain>
    </source>
</reference>
<dbReference type="OrthoDB" id="2662822at2"/>
<protein>
    <submittedName>
        <fullName evidence="1">Uncharacterized protein</fullName>
    </submittedName>
</protein>
<dbReference type="Pfam" id="PF19645">
    <property type="entry name" value="DUF6148"/>
    <property type="match status" value="1"/>
</dbReference>
<proteinExistence type="predicted"/>
<dbReference type="Proteomes" id="UP000240419">
    <property type="component" value="Unassembled WGS sequence"/>
</dbReference>
<keyword evidence="2" id="KW-1185">Reference proteome</keyword>
<dbReference type="InterPro" id="IPR046146">
    <property type="entry name" value="DUF6148"/>
</dbReference>
<name>A0A2P7V3U5_9BACL</name>
<dbReference type="AlphaFoldDB" id="A0A2P7V3U5"/>
<evidence type="ECO:0000313" key="1">
    <source>
        <dbReference type="EMBL" id="PSJ93857.1"/>
    </source>
</evidence>
<sequence length="91" mass="10790">MAYDPRQQTRLQDELEIVKDRLSKYYEAETAILTGAQEYRIGSRNLRRGDLKLIKEEIEKLQDRKNELENSLTTGESPSKRKAFRVIYRDL</sequence>